<sequence length="80" mass="8925">MINNNVNLDNSNNNHLNAPVVMINNNNLITYEEMIKNRFLNFLFNGDSNINQSSSVGVANVNAQRLDASFLQNGRDLTAN</sequence>
<evidence type="ECO:0000313" key="1">
    <source>
        <dbReference type="EMBL" id="CAG8561980.1"/>
    </source>
</evidence>
<protein>
    <submittedName>
        <fullName evidence="1">5050_t:CDS:1</fullName>
    </submittedName>
</protein>
<reference evidence="1" key="1">
    <citation type="submission" date="2021-06" db="EMBL/GenBank/DDBJ databases">
        <authorList>
            <person name="Kallberg Y."/>
            <person name="Tangrot J."/>
            <person name="Rosling A."/>
        </authorList>
    </citation>
    <scope>NUCLEOTIDE SEQUENCE</scope>
    <source>
        <strain evidence="1">AZ414A</strain>
    </source>
</reference>
<accession>A0A9N9BDF5</accession>
<dbReference type="AlphaFoldDB" id="A0A9N9BDF5"/>
<evidence type="ECO:0000313" key="2">
    <source>
        <dbReference type="Proteomes" id="UP000789706"/>
    </source>
</evidence>
<organism evidence="1 2">
    <name type="scientific">Diversispora eburnea</name>
    <dbReference type="NCBI Taxonomy" id="1213867"/>
    <lineage>
        <taxon>Eukaryota</taxon>
        <taxon>Fungi</taxon>
        <taxon>Fungi incertae sedis</taxon>
        <taxon>Mucoromycota</taxon>
        <taxon>Glomeromycotina</taxon>
        <taxon>Glomeromycetes</taxon>
        <taxon>Diversisporales</taxon>
        <taxon>Diversisporaceae</taxon>
        <taxon>Diversispora</taxon>
    </lineage>
</organism>
<keyword evidence="2" id="KW-1185">Reference proteome</keyword>
<dbReference type="OrthoDB" id="2487415at2759"/>
<comment type="caution">
    <text evidence="1">The sequence shown here is derived from an EMBL/GenBank/DDBJ whole genome shotgun (WGS) entry which is preliminary data.</text>
</comment>
<proteinExistence type="predicted"/>
<name>A0A9N9BDF5_9GLOM</name>
<dbReference type="EMBL" id="CAJVPK010000956">
    <property type="protein sequence ID" value="CAG8561980.1"/>
    <property type="molecule type" value="Genomic_DNA"/>
</dbReference>
<dbReference type="Proteomes" id="UP000789706">
    <property type="component" value="Unassembled WGS sequence"/>
</dbReference>
<gene>
    <name evidence="1" type="ORF">DEBURN_LOCUS7634</name>
</gene>